<dbReference type="InterPro" id="IPR021508">
    <property type="entry name" value="Gp17-like"/>
</dbReference>
<dbReference type="Proteomes" id="UP001596492">
    <property type="component" value="Unassembled WGS sequence"/>
</dbReference>
<gene>
    <name evidence="1" type="ORF">ACFQS8_04625</name>
</gene>
<dbReference type="Pfam" id="PF11367">
    <property type="entry name" value="Tail_completion_gp17"/>
    <property type="match status" value="1"/>
</dbReference>
<protein>
    <submittedName>
        <fullName evidence="1">DUF3168 domain-containing protein</fullName>
    </submittedName>
</protein>
<dbReference type="EMBL" id="JBHTBR010000002">
    <property type="protein sequence ID" value="MFC7290888.1"/>
    <property type="molecule type" value="Genomic_DNA"/>
</dbReference>
<evidence type="ECO:0000313" key="2">
    <source>
        <dbReference type="Proteomes" id="UP001596492"/>
    </source>
</evidence>
<dbReference type="Gene3D" id="3.30.2000.30">
    <property type="match status" value="1"/>
</dbReference>
<organism evidence="1 2">
    <name type="scientific">Hirschia litorea</name>
    <dbReference type="NCBI Taxonomy" id="1199156"/>
    <lineage>
        <taxon>Bacteria</taxon>
        <taxon>Pseudomonadati</taxon>
        <taxon>Pseudomonadota</taxon>
        <taxon>Alphaproteobacteria</taxon>
        <taxon>Hyphomonadales</taxon>
        <taxon>Hyphomonadaceae</taxon>
        <taxon>Hirschia</taxon>
    </lineage>
</organism>
<accession>A0ABW2IIG9</accession>
<name>A0ABW2IIG9_9PROT</name>
<comment type="caution">
    <text evidence="1">The sequence shown here is derived from an EMBL/GenBank/DDBJ whole genome shotgun (WGS) entry which is preliminary data.</text>
</comment>
<evidence type="ECO:0000313" key="1">
    <source>
        <dbReference type="EMBL" id="MFC7290888.1"/>
    </source>
</evidence>
<reference evidence="2" key="1">
    <citation type="journal article" date="2019" name="Int. J. Syst. Evol. Microbiol.">
        <title>The Global Catalogue of Microorganisms (GCM) 10K type strain sequencing project: providing services to taxonomists for standard genome sequencing and annotation.</title>
        <authorList>
            <consortium name="The Broad Institute Genomics Platform"/>
            <consortium name="The Broad Institute Genome Sequencing Center for Infectious Disease"/>
            <person name="Wu L."/>
            <person name="Ma J."/>
        </authorList>
    </citation>
    <scope>NUCLEOTIDE SEQUENCE [LARGE SCALE GENOMIC DNA]</scope>
    <source>
        <strain evidence="2">CCUG 51308</strain>
    </source>
</reference>
<keyword evidence="2" id="KW-1185">Reference proteome</keyword>
<proteinExistence type="predicted"/>
<dbReference type="InterPro" id="IPR053745">
    <property type="entry name" value="Viral_Tail_Comp_sf"/>
</dbReference>
<sequence length="143" mass="15511">MSHAGMVGSAGALGQALLAHLRGDALVRGVFGDVPRVLDEVGGAKPLYPYMVIARHEVVPAHGCEVQIEDHVIDLHIMTRWAGRNGAREAMGDVLSVLENADMSLEGHKLVWCYVAFSDVLSLRDGQTFKGVVRLKLRTTPLQ</sequence>
<dbReference type="RefSeq" id="WP_382166093.1">
    <property type="nucleotide sequence ID" value="NZ_JBHTBR010000002.1"/>
</dbReference>